<dbReference type="Proteomes" id="UP001341840">
    <property type="component" value="Unassembled WGS sequence"/>
</dbReference>
<feature type="region of interest" description="Disordered" evidence="1">
    <location>
        <begin position="113"/>
        <end position="155"/>
    </location>
</feature>
<proteinExistence type="predicted"/>
<gene>
    <name evidence="2" type="ORF">PIB30_016574</name>
</gene>
<dbReference type="EMBL" id="JASCZI010060462">
    <property type="protein sequence ID" value="MED6132151.1"/>
    <property type="molecule type" value="Genomic_DNA"/>
</dbReference>
<feature type="region of interest" description="Disordered" evidence="1">
    <location>
        <begin position="1"/>
        <end position="30"/>
    </location>
</feature>
<accession>A0ABU6S7N7</accession>
<feature type="compositionally biased region" description="Polar residues" evidence="1">
    <location>
        <begin position="141"/>
        <end position="155"/>
    </location>
</feature>
<name>A0ABU6S7N7_9FABA</name>
<sequence length="155" mass="15987">MHGLRPVLDDGADEKRSRMEEHIDPSAVSVPWVAQSDEKMASGAGKPEAEASNACIAAAGMLAGMLETEASNACIADAVSSAGMPEAEASNACTADGGRTAGMSAAVVNNIENLEPAGKDQRADEGVALAYKPPRRHHDQLQTPEPANPSSMDCT</sequence>
<organism evidence="2 3">
    <name type="scientific">Stylosanthes scabra</name>
    <dbReference type="NCBI Taxonomy" id="79078"/>
    <lineage>
        <taxon>Eukaryota</taxon>
        <taxon>Viridiplantae</taxon>
        <taxon>Streptophyta</taxon>
        <taxon>Embryophyta</taxon>
        <taxon>Tracheophyta</taxon>
        <taxon>Spermatophyta</taxon>
        <taxon>Magnoliopsida</taxon>
        <taxon>eudicotyledons</taxon>
        <taxon>Gunneridae</taxon>
        <taxon>Pentapetalae</taxon>
        <taxon>rosids</taxon>
        <taxon>fabids</taxon>
        <taxon>Fabales</taxon>
        <taxon>Fabaceae</taxon>
        <taxon>Papilionoideae</taxon>
        <taxon>50 kb inversion clade</taxon>
        <taxon>dalbergioids sensu lato</taxon>
        <taxon>Dalbergieae</taxon>
        <taxon>Pterocarpus clade</taxon>
        <taxon>Stylosanthes</taxon>
    </lineage>
</organism>
<evidence type="ECO:0000313" key="2">
    <source>
        <dbReference type="EMBL" id="MED6132151.1"/>
    </source>
</evidence>
<keyword evidence="3" id="KW-1185">Reference proteome</keyword>
<evidence type="ECO:0000256" key="1">
    <source>
        <dbReference type="SAM" id="MobiDB-lite"/>
    </source>
</evidence>
<feature type="compositionally biased region" description="Basic and acidic residues" evidence="1">
    <location>
        <begin position="13"/>
        <end position="24"/>
    </location>
</feature>
<comment type="caution">
    <text evidence="2">The sequence shown here is derived from an EMBL/GenBank/DDBJ whole genome shotgun (WGS) entry which is preliminary data.</text>
</comment>
<protein>
    <submittedName>
        <fullName evidence="2">Uncharacterized protein</fullName>
    </submittedName>
</protein>
<evidence type="ECO:0000313" key="3">
    <source>
        <dbReference type="Proteomes" id="UP001341840"/>
    </source>
</evidence>
<reference evidence="2 3" key="1">
    <citation type="journal article" date="2023" name="Plants (Basel)">
        <title>Bridging the Gap: Combining Genomics and Transcriptomics Approaches to Understand Stylosanthes scabra, an Orphan Legume from the Brazilian Caatinga.</title>
        <authorList>
            <person name="Ferreira-Neto J.R.C."/>
            <person name="da Silva M.D."/>
            <person name="Binneck E."/>
            <person name="de Melo N.F."/>
            <person name="da Silva R.H."/>
            <person name="de Melo A.L.T.M."/>
            <person name="Pandolfi V."/>
            <person name="Bustamante F.O."/>
            <person name="Brasileiro-Vidal A.C."/>
            <person name="Benko-Iseppon A.M."/>
        </authorList>
    </citation>
    <scope>NUCLEOTIDE SEQUENCE [LARGE SCALE GENOMIC DNA]</scope>
    <source>
        <tissue evidence="2">Leaves</tissue>
    </source>
</reference>